<reference evidence="3 5" key="2">
    <citation type="submission" date="2024-11" db="EMBL/GenBank/DDBJ databases">
        <title>Draft genome sequences of two bacteria associated to sugarcane roots in Colombia.</title>
        <authorList>
            <person name="Pardo-Diaz S."/>
            <person name="Masmela-Mendoza J."/>
            <person name="Delgadillo-Duran P."/>
            <person name="Bautista E.J."/>
            <person name="Rojas-Tapias D.F."/>
        </authorList>
    </citation>
    <scope>NUCLEOTIDE SEQUENCE [LARGE SCALE GENOMIC DNA]</scope>
    <source>
        <strain evidence="3 5">Ap18</strain>
    </source>
</reference>
<evidence type="ECO:0000313" key="3">
    <source>
        <dbReference type="EMBL" id="MFL7905161.1"/>
    </source>
</evidence>
<proteinExistence type="predicted"/>
<feature type="signal peptide" evidence="1">
    <location>
        <begin position="1"/>
        <end position="30"/>
    </location>
</feature>
<sequence>MRAFDSLSRIRNGVFLAGALIVGTAGAAQAASVQFQIVNSFGSSITLDSASCTSGSISAPFSISNGATATFTGSTSGASTLCTVRYQQGIYGCQFQVQVSSVGGFASTNAYKGSGGKPSCVKLAEGSLGTGSYAGQFRMQ</sequence>
<accession>A0A5B0KT10</accession>
<evidence type="ECO:0000313" key="2">
    <source>
        <dbReference type="EMBL" id="KAA1055015.1"/>
    </source>
</evidence>
<evidence type="ECO:0000313" key="5">
    <source>
        <dbReference type="Proteomes" id="UP001628281"/>
    </source>
</evidence>
<dbReference type="AlphaFoldDB" id="A0A5B0KT10"/>
<dbReference type="Proteomes" id="UP001628281">
    <property type="component" value="Unassembled WGS sequence"/>
</dbReference>
<dbReference type="OrthoDB" id="8481924at2"/>
<evidence type="ECO:0000313" key="4">
    <source>
        <dbReference type="Proteomes" id="UP000325333"/>
    </source>
</evidence>
<keyword evidence="5" id="KW-1185">Reference proteome</keyword>
<protein>
    <submittedName>
        <fullName evidence="2">Uncharacterized protein</fullName>
    </submittedName>
</protein>
<comment type="caution">
    <text evidence="2">The sequence shown here is derived from an EMBL/GenBank/DDBJ whole genome shotgun (WGS) entry which is preliminary data.</text>
</comment>
<gene>
    <name evidence="3" type="ORF">ACJ41P_28805</name>
    <name evidence="2" type="ORF">FH063_006291</name>
</gene>
<dbReference type="EMBL" id="JBJLSN010000069">
    <property type="protein sequence ID" value="MFL7905161.1"/>
    <property type="molecule type" value="Genomic_DNA"/>
</dbReference>
<organism evidence="2 4">
    <name type="scientific">Azospirillum argentinense</name>
    <dbReference type="NCBI Taxonomy" id="2970906"/>
    <lineage>
        <taxon>Bacteria</taxon>
        <taxon>Pseudomonadati</taxon>
        <taxon>Pseudomonadota</taxon>
        <taxon>Alphaproteobacteria</taxon>
        <taxon>Rhodospirillales</taxon>
        <taxon>Azospirillaceae</taxon>
        <taxon>Azospirillum</taxon>
    </lineage>
</organism>
<dbReference type="Proteomes" id="UP000325333">
    <property type="component" value="Unassembled WGS sequence"/>
</dbReference>
<evidence type="ECO:0000256" key="1">
    <source>
        <dbReference type="SAM" id="SignalP"/>
    </source>
</evidence>
<feature type="chain" id="PRO_5022664169" evidence="1">
    <location>
        <begin position="31"/>
        <end position="140"/>
    </location>
</feature>
<keyword evidence="1" id="KW-0732">Signal</keyword>
<dbReference type="EMBL" id="VEWN01000008">
    <property type="protein sequence ID" value="KAA1055015.1"/>
    <property type="molecule type" value="Genomic_DNA"/>
</dbReference>
<reference evidence="2 4" key="1">
    <citation type="submission" date="2019-07" db="EMBL/GenBank/DDBJ databases">
        <title>Genome sequencing of the stress-tolerant strain Azospirillum brasilense Az19.</title>
        <authorList>
            <person name="Maroniche G.A."/>
            <person name="Garcia J.E."/>
            <person name="Pagnussat L."/>
            <person name="Amenta M."/>
            <person name="Creus C.M."/>
        </authorList>
    </citation>
    <scope>NUCLEOTIDE SEQUENCE [LARGE SCALE GENOMIC DNA]</scope>
    <source>
        <strain evidence="2 4">Az19</strain>
    </source>
</reference>
<dbReference type="RefSeq" id="WP_137105327.1">
    <property type="nucleotide sequence ID" value="NZ_CP007794.1"/>
</dbReference>
<name>A0A5B0KT10_9PROT</name>